<feature type="domain" description="Phospholipase/carboxylesterase/thioesterase" evidence="1">
    <location>
        <begin position="11"/>
        <end position="37"/>
    </location>
</feature>
<dbReference type="Gene3D" id="3.40.50.1820">
    <property type="entry name" value="alpha/beta hydrolase"/>
    <property type="match status" value="1"/>
</dbReference>
<proteinExistence type="predicted"/>
<dbReference type="VEuPathDB" id="HostDB:ENSMMUG00000058988"/>
<dbReference type="GeneTree" id="ENSGT00910000148084"/>
<sequence length="55" mass="5662">MCGNNMSTPLPAIMPAAWKATAAVIFLHGLGDTGVLSVVLIEIFLFSSATGIVTL</sequence>
<reference evidence="2" key="3">
    <citation type="submission" date="2025-08" db="UniProtKB">
        <authorList>
            <consortium name="Ensembl"/>
        </authorList>
    </citation>
    <scope>IDENTIFICATION</scope>
    <source>
        <strain evidence="2">17573</strain>
    </source>
</reference>
<evidence type="ECO:0000259" key="1">
    <source>
        <dbReference type="Pfam" id="PF02230"/>
    </source>
</evidence>
<dbReference type="STRING" id="9544.ENSMMUP00000045737"/>
<dbReference type="OMA" id="RNNMSAQ"/>
<dbReference type="Pfam" id="PF02230">
    <property type="entry name" value="Abhydrolase_2"/>
    <property type="match status" value="1"/>
</dbReference>
<organism evidence="2 3">
    <name type="scientific">Macaca mulatta</name>
    <name type="common">Rhesus macaque</name>
    <dbReference type="NCBI Taxonomy" id="9544"/>
    <lineage>
        <taxon>Eukaryota</taxon>
        <taxon>Metazoa</taxon>
        <taxon>Chordata</taxon>
        <taxon>Craniata</taxon>
        <taxon>Vertebrata</taxon>
        <taxon>Euteleostomi</taxon>
        <taxon>Mammalia</taxon>
        <taxon>Eutheria</taxon>
        <taxon>Euarchontoglires</taxon>
        <taxon>Primates</taxon>
        <taxon>Haplorrhini</taxon>
        <taxon>Catarrhini</taxon>
        <taxon>Cercopithecidae</taxon>
        <taxon>Cercopithecinae</taxon>
        <taxon>Macaca</taxon>
    </lineage>
</organism>
<dbReference type="InParanoid" id="A0A1D5QCG8"/>
<dbReference type="GO" id="GO:0016787">
    <property type="term" value="F:hydrolase activity"/>
    <property type="evidence" value="ECO:0007669"/>
    <property type="project" value="InterPro"/>
</dbReference>
<evidence type="ECO:0000313" key="3">
    <source>
        <dbReference type="Proteomes" id="UP000006718"/>
    </source>
</evidence>
<accession>A0A1D5QCG8</accession>
<evidence type="ECO:0000313" key="2">
    <source>
        <dbReference type="Ensembl" id="ENSMMUP00000045737.2"/>
    </source>
</evidence>
<dbReference type="AlphaFoldDB" id="A0A1D5QCG8"/>
<reference evidence="2" key="2">
    <citation type="submission" date="2019-01" db="EMBL/GenBank/DDBJ databases">
        <authorList>
            <person name="Graves T."/>
            <person name="Eichler E.E."/>
            <person name="Wilson R.K."/>
        </authorList>
    </citation>
    <scope>NUCLEOTIDE SEQUENCE [LARGE SCALE GENOMIC DNA]</scope>
    <source>
        <strain evidence="2">17573</strain>
    </source>
</reference>
<dbReference type="Bgee" id="ENSMMUG00000058988">
    <property type="expression patterns" value="Expressed in fibroblast and 1 other cell type or tissue"/>
</dbReference>
<dbReference type="InterPro" id="IPR029058">
    <property type="entry name" value="AB_hydrolase_fold"/>
</dbReference>
<reference evidence="3" key="1">
    <citation type="journal article" date="2007" name="Science">
        <title>Evolutionary and biomedical insights from the rhesus macaque genome.</title>
        <authorList>
            <person name="Gibbs R.A."/>
            <person name="Rogers J."/>
            <person name="Katze M.G."/>
            <person name="Bumgarner R."/>
            <person name="Weinstock G.M."/>
            <person name="Mardis E.R."/>
            <person name="Remington K.A."/>
            <person name="Strausberg R.L."/>
            <person name="Venter J.C."/>
            <person name="Wilson R.K."/>
            <person name="Batzer M.A."/>
            <person name="Bustamante C.D."/>
            <person name="Eichler E.E."/>
            <person name="Hahn M.W."/>
            <person name="Hardison R.C."/>
            <person name="Makova K.D."/>
            <person name="Miller W."/>
            <person name="Milosavljevic A."/>
            <person name="Palermo R.E."/>
            <person name="Siepel A."/>
            <person name="Sikela J.M."/>
            <person name="Attaway T."/>
            <person name="Bell S."/>
            <person name="Bernard K.E."/>
            <person name="Buhay C.J."/>
            <person name="Chandrabose M.N."/>
            <person name="Dao M."/>
            <person name="Davis C."/>
            <person name="Delehaunty K.D."/>
            <person name="Ding Y."/>
            <person name="Dinh H.H."/>
            <person name="Dugan-Rocha S."/>
            <person name="Fulton L.A."/>
            <person name="Gabisi R.A."/>
            <person name="Garner T.T."/>
            <person name="Godfrey J."/>
            <person name="Hawes A.C."/>
            <person name="Hernandez J."/>
            <person name="Hines S."/>
            <person name="Holder M."/>
            <person name="Hume J."/>
            <person name="Jhangiani S.N."/>
            <person name="Joshi V."/>
            <person name="Khan Z.M."/>
            <person name="Kirkness E.F."/>
            <person name="Cree A."/>
            <person name="Fowler R.G."/>
            <person name="Lee S."/>
            <person name="Lewis L.R."/>
            <person name="Li Z."/>
            <person name="Liu Y.-S."/>
            <person name="Moore S.M."/>
            <person name="Muzny D."/>
            <person name="Nazareth L.V."/>
            <person name="Ngo D.N."/>
            <person name="Okwuonu G.O."/>
            <person name="Pai G."/>
            <person name="Parker D."/>
            <person name="Paul H.A."/>
            <person name="Pfannkoch C."/>
            <person name="Pohl C.S."/>
            <person name="Rogers Y.-H.C."/>
            <person name="Ruiz S.J."/>
            <person name="Sabo A."/>
            <person name="Santibanez J."/>
            <person name="Schneider B.W."/>
            <person name="Smith S.M."/>
            <person name="Sodergren E."/>
            <person name="Svatek A.F."/>
            <person name="Utterback T.R."/>
            <person name="Vattathil S."/>
            <person name="Warren W."/>
            <person name="White C.S."/>
            <person name="Chinwalla A.T."/>
            <person name="Feng Y."/>
            <person name="Halpern A.L."/>
            <person name="Hillier L.W."/>
            <person name="Huang X."/>
            <person name="Minx P."/>
            <person name="Nelson J.O."/>
            <person name="Pepin K.H."/>
            <person name="Qin X."/>
            <person name="Sutton G.G."/>
            <person name="Venter E."/>
            <person name="Walenz B.P."/>
            <person name="Wallis J.W."/>
            <person name="Worley K.C."/>
            <person name="Yang S.-P."/>
            <person name="Jones S.M."/>
            <person name="Marra M.A."/>
            <person name="Rocchi M."/>
            <person name="Schein J.E."/>
            <person name="Baertsch R."/>
            <person name="Clarke L."/>
            <person name="Csuros M."/>
            <person name="Glasscock J."/>
            <person name="Harris R.A."/>
            <person name="Havlak P."/>
            <person name="Jackson A.R."/>
            <person name="Jiang H."/>
            <person name="Liu Y."/>
            <person name="Messina D.N."/>
            <person name="Shen Y."/>
            <person name="Song H.X.-Z."/>
            <person name="Wylie T."/>
            <person name="Zhang L."/>
            <person name="Birney E."/>
            <person name="Han K."/>
            <person name="Konkel M.K."/>
            <person name="Lee J."/>
            <person name="Smit A.F.A."/>
            <person name="Ullmer B."/>
            <person name="Wang H."/>
            <person name="Xing J."/>
            <person name="Burhans R."/>
            <person name="Cheng Z."/>
            <person name="Karro J.E."/>
            <person name="Ma J."/>
            <person name="Raney B."/>
            <person name="She X."/>
            <person name="Cox M.J."/>
            <person name="Demuth J.P."/>
            <person name="Dumas L.J."/>
            <person name="Han S.-G."/>
            <person name="Hopkins J."/>
            <person name="Karimpour-Fard A."/>
            <person name="Kim Y.H."/>
            <person name="Pollack J.R."/>
            <person name="Vinar T."/>
            <person name="Addo-Quaye C."/>
            <person name="Degenhardt J."/>
            <person name="Denby A."/>
            <person name="Hubisz M.J."/>
            <person name="Indap A."/>
            <person name="Kosiol C."/>
            <person name="Lahn B.T."/>
            <person name="Lawson H.A."/>
            <person name="Marklein A."/>
            <person name="Nielsen R."/>
            <person name="Vallender E.J."/>
            <person name="Clark A.G."/>
            <person name="Ferguson B."/>
            <person name="Hernandez R.D."/>
            <person name="Hirani K."/>
            <person name="Kehrer-Sawatzki H."/>
            <person name="Kolb J."/>
            <person name="Patil S."/>
            <person name="Pu L.-L."/>
            <person name="Ren Y."/>
            <person name="Smith D.G."/>
            <person name="Wheeler D.A."/>
            <person name="Schenck I."/>
            <person name="Ball E.V."/>
            <person name="Chen R."/>
            <person name="Cooper D.N."/>
            <person name="Giardine B."/>
            <person name="Hsu F."/>
            <person name="Kent W.J."/>
            <person name="Lesk A."/>
            <person name="Nelson D.L."/>
            <person name="O'brien W.E."/>
            <person name="Pruefer K."/>
            <person name="Stenson P.D."/>
            <person name="Wallace J.C."/>
            <person name="Ke H."/>
            <person name="Liu X.-M."/>
            <person name="Wang P."/>
            <person name="Xiang A.P."/>
            <person name="Yang F."/>
            <person name="Barber G.P."/>
            <person name="Haussler D."/>
            <person name="Karolchik D."/>
            <person name="Kern A.D."/>
            <person name="Kuhn R.M."/>
            <person name="Smith K.E."/>
            <person name="Zwieg A.S."/>
        </authorList>
    </citation>
    <scope>NUCLEOTIDE SEQUENCE [LARGE SCALE GENOMIC DNA]</scope>
    <source>
        <strain evidence="3">17573</strain>
    </source>
</reference>
<reference evidence="2" key="4">
    <citation type="submission" date="2025-09" db="UniProtKB">
        <authorList>
            <consortium name="Ensembl"/>
        </authorList>
    </citation>
    <scope>IDENTIFICATION</scope>
    <source>
        <strain evidence="2">17573</strain>
    </source>
</reference>
<dbReference type="InterPro" id="IPR003140">
    <property type="entry name" value="PLipase/COase/thioEstase"/>
</dbReference>
<name>A0A1D5QCG8_MACMU</name>
<dbReference type="Ensembl" id="ENSMMUT00000077013.2">
    <property type="protein sequence ID" value="ENSMMUP00000045737.2"/>
    <property type="gene ID" value="ENSMMUG00000058988.1"/>
</dbReference>
<protein>
    <recommendedName>
        <fullName evidence="1">Phospholipase/carboxylesterase/thioesterase domain-containing protein</fullName>
    </recommendedName>
</protein>
<dbReference type="Proteomes" id="UP000006718">
    <property type="component" value="Chromosome X"/>
</dbReference>
<keyword evidence="3" id="KW-1185">Reference proteome</keyword>